<dbReference type="EMBL" id="AYCK01026450">
    <property type="status" value="NOT_ANNOTATED_CDS"/>
    <property type="molecule type" value="Genomic_DNA"/>
</dbReference>
<dbReference type="AlphaFoldDB" id="A0A096M318"/>
<reference evidence="5" key="1">
    <citation type="submission" date="2013-10" db="EMBL/GenBank/DDBJ databases">
        <authorList>
            <person name="Schartl M."/>
            <person name="Warren W."/>
        </authorList>
    </citation>
    <scope>NUCLEOTIDE SEQUENCE [LARGE SCALE GENOMIC DNA]</scope>
    <source>
        <strain evidence="5">female</strain>
    </source>
</reference>
<keyword evidence="1" id="KW-0349">Heme</keyword>
<keyword evidence="3" id="KW-0408">Iron</keyword>
<protein>
    <submittedName>
        <fullName evidence="4">Uncharacterized protein</fullName>
    </submittedName>
</protein>
<name>A0A096M318_POEFO</name>
<accession>A0A096M318</accession>
<dbReference type="GO" id="GO:0004601">
    <property type="term" value="F:peroxidase activity"/>
    <property type="evidence" value="ECO:0007669"/>
    <property type="project" value="TreeGrafter"/>
</dbReference>
<dbReference type="GO" id="GO:0046872">
    <property type="term" value="F:metal ion binding"/>
    <property type="evidence" value="ECO:0007669"/>
    <property type="project" value="UniProtKB-KW"/>
</dbReference>
<evidence type="ECO:0000256" key="1">
    <source>
        <dbReference type="ARBA" id="ARBA00022617"/>
    </source>
</evidence>
<dbReference type="GO" id="GO:0005344">
    <property type="term" value="F:oxygen carrier activity"/>
    <property type="evidence" value="ECO:0007669"/>
    <property type="project" value="TreeGrafter"/>
</dbReference>
<dbReference type="GO" id="GO:0031720">
    <property type="term" value="F:haptoglobin binding"/>
    <property type="evidence" value="ECO:0007669"/>
    <property type="project" value="TreeGrafter"/>
</dbReference>
<proteinExistence type="predicted"/>
<evidence type="ECO:0000313" key="4">
    <source>
        <dbReference type="Ensembl" id="ENSPFOP00000025809.1"/>
    </source>
</evidence>
<reference evidence="4" key="2">
    <citation type="submission" date="2025-08" db="UniProtKB">
        <authorList>
            <consortium name="Ensembl"/>
        </authorList>
    </citation>
    <scope>IDENTIFICATION</scope>
</reference>
<evidence type="ECO:0000256" key="2">
    <source>
        <dbReference type="ARBA" id="ARBA00022723"/>
    </source>
</evidence>
<sequence>VLGDGTGTGAHVRPVGEVGLGLGVHHQHPLPGQSFRPDGVRPLGDFGPQRLHRSLVLVRQTHDFNKLCSMFCHFMSVKNYKKTLHKTRETRKMILKMNKVPVNHKHDELIITGVFFTSVSECVPPVRNIYRQTTNSIENIGNFKNGETFLTNPPVALYVVNMVEFTSKPLMSLPLNGFYGILDFLKAKRKNPNGGKLLADCLTIVIASKMGSGFTPEIQATFQKFLAVVVSALGKQYH</sequence>
<organism evidence="4 5">
    <name type="scientific">Poecilia formosa</name>
    <name type="common">Amazon molly</name>
    <name type="synonym">Limia formosa</name>
    <dbReference type="NCBI Taxonomy" id="48698"/>
    <lineage>
        <taxon>Eukaryota</taxon>
        <taxon>Metazoa</taxon>
        <taxon>Chordata</taxon>
        <taxon>Craniata</taxon>
        <taxon>Vertebrata</taxon>
        <taxon>Euteleostomi</taxon>
        <taxon>Actinopterygii</taxon>
        <taxon>Neopterygii</taxon>
        <taxon>Teleostei</taxon>
        <taxon>Neoteleostei</taxon>
        <taxon>Acanthomorphata</taxon>
        <taxon>Ovalentaria</taxon>
        <taxon>Atherinomorphae</taxon>
        <taxon>Cyprinodontiformes</taxon>
        <taxon>Poeciliidae</taxon>
        <taxon>Poeciliinae</taxon>
        <taxon>Poecilia</taxon>
    </lineage>
</organism>
<dbReference type="GeneTree" id="ENSGT01030000239316"/>
<evidence type="ECO:0000313" key="5">
    <source>
        <dbReference type="Proteomes" id="UP000028760"/>
    </source>
</evidence>
<dbReference type="GO" id="GO:0042744">
    <property type="term" value="P:hydrogen peroxide catabolic process"/>
    <property type="evidence" value="ECO:0007669"/>
    <property type="project" value="TreeGrafter"/>
</dbReference>
<dbReference type="GO" id="GO:0031838">
    <property type="term" value="C:haptoglobin-hemoglobin complex"/>
    <property type="evidence" value="ECO:0007669"/>
    <property type="project" value="TreeGrafter"/>
</dbReference>
<reference evidence="4" key="3">
    <citation type="submission" date="2025-09" db="UniProtKB">
        <authorList>
            <consortium name="Ensembl"/>
        </authorList>
    </citation>
    <scope>IDENTIFICATION</scope>
</reference>
<dbReference type="InterPro" id="IPR012292">
    <property type="entry name" value="Globin/Proto"/>
</dbReference>
<dbReference type="EMBL" id="AYCK01026451">
    <property type="status" value="NOT_ANNOTATED_CDS"/>
    <property type="molecule type" value="Genomic_DNA"/>
</dbReference>
<dbReference type="GO" id="GO:0005833">
    <property type="term" value="C:hemoglobin complex"/>
    <property type="evidence" value="ECO:0007669"/>
    <property type="project" value="TreeGrafter"/>
</dbReference>
<dbReference type="InterPro" id="IPR050056">
    <property type="entry name" value="Hemoglobin_oxygen_transport"/>
</dbReference>
<dbReference type="GO" id="GO:0043177">
    <property type="term" value="F:organic acid binding"/>
    <property type="evidence" value="ECO:0007669"/>
    <property type="project" value="TreeGrafter"/>
</dbReference>
<dbReference type="SUPFAM" id="SSF46458">
    <property type="entry name" value="Globin-like"/>
    <property type="match status" value="1"/>
</dbReference>
<keyword evidence="5" id="KW-1185">Reference proteome</keyword>
<dbReference type="GO" id="GO:0020037">
    <property type="term" value="F:heme binding"/>
    <property type="evidence" value="ECO:0007669"/>
    <property type="project" value="InterPro"/>
</dbReference>
<dbReference type="InterPro" id="IPR009050">
    <property type="entry name" value="Globin-like_sf"/>
</dbReference>
<evidence type="ECO:0000256" key="3">
    <source>
        <dbReference type="ARBA" id="ARBA00023004"/>
    </source>
</evidence>
<dbReference type="GO" id="GO:0072562">
    <property type="term" value="C:blood microparticle"/>
    <property type="evidence" value="ECO:0007669"/>
    <property type="project" value="TreeGrafter"/>
</dbReference>
<dbReference type="Ensembl" id="ENSPFOT00000024815.1">
    <property type="protein sequence ID" value="ENSPFOP00000025809.1"/>
    <property type="gene ID" value="ENSPFOG00000022263.1"/>
</dbReference>
<keyword evidence="2" id="KW-0479">Metal-binding</keyword>
<dbReference type="PANTHER" id="PTHR11442">
    <property type="entry name" value="HEMOGLOBIN FAMILY MEMBER"/>
    <property type="match status" value="1"/>
</dbReference>
<dbReference type="Proteomes" id="UP000028760">
    <property type="component" value="Unassembled WGS sequence"/>
</dbReference>
<dbReference type="STRING" id="48698.ENSPFOP00000025809"/>
<dbReference type="GO" id="GO:0019825">
    <property type="term" value="F:oxygen binding"/>
    <property type="evidence" value="ECO:0007669"/>
    <property type="project" value="InterPro"/>
</dbReference>
<dbReference type="Gene3D" id="1.10.490.10">
    <property type="entry name" value="Globins"/>
    <property type="match status" value="1"/>
</dbReference>
<dbReference type="PANTHER" id="PTHR11442:SF7">
    <property type="entry name" value="HEMOGLOBIN SUBUNIT EPSILON"/>
    <property type="match status" value="1"/>
</dbReference>